<dbReference type="Gene3D" id="3.40.50.2300">
    <property type="match status" value="2"/>
</dbReference>
<keyword evidence="2" id="KW-0813">Transport</keyword>
<evidence type="ECO:0000313" key="7">
    <source>
        <dbReference type="EMBL" id="MFD1235468.1"/>
    </source>
</evidence>
<dbReference type="RefSeq" id="WP_346090040.1">
    <property type="nucleotide sequence ID" value="NZ_BAABKS010000005.1"/>
</dbReference>
<dbReference type="InterPro" id="IPR000709">
    <property type="entry name" value="Leu_Ile_Val-bd"/>
</dbReference>
<dbReference type="PRINTS" id="PR00337">
    <property type="entry name" value="LEUILEVALBP"/>
</dbReference>
<evidence type="ECO:0000256" key="1">
    <source>
        <dbReference type="ARBA" id="ARBA00010062"/>
    </source>
</evidence>
<organism evidence="7 8">
    <name type="scientific">Pseudonocardia benzenivorans</name>
    <dbReference type="NCBI Taxonomy" id="228005"/>
    <lineage>
        <taxon>Bacteria</taxon>
        <taxon>Bacillati</taxon>
        <taxon>Actinomycetota</taxon>
        <taxon>Actinomycetes</taxon>
        <taxon>Pseudonocardiales</taxon>
        <taxon>Pseudonocardiaceae</taxon>
        <taxon>Pseudonocardia</taxon>
    </lineage>
</organism>
<keyword evidence="8" id="KW-1185">Reference proteome</keyword>
<keyword evidence="4" id="KW-0029">Amino-acid transport</keyword>
<protein>
    <submittedName>
        <fullName evidence="7">ABC transporter substrate-binding protein</fullName>
    </submittedName>
</protein>
<dbReference type="Pfam" id="PF13458">
    <property type="entry name" value="Peripla_BP_6"/>
    <property type="match status" value="1"/>
</dbReference>
<evidence type="ECO:0000313" key="8">
    <source>
        <dbReference type="Proteomes" id="UP001597182"/>
    </source>
</evidence>
<dbReference type="Proteomes" id="UP001597182">
    <property type="component" value="Unassembled WGS sequence"/>
</dbReference>
<evidence type="ECO:0000256" key="5">
    <source>
        <dbReference type="SAM" id="SignalP"/>
    </source>
</evidence>
<sequence length="402" mass="41369">MMRKPLLFAAAAVTALLATACGNVSSSSGSGGGETPPGITADQITIGATLPITGTAAVSGQGLQAGIQIAVDEINAGGGIGGRKVNAIILDDGFTPDRVVTNVRRLVSQEKVYAIVAPAGSQGLPGTWQFLAENKTPMWGPISPADPKQAEVYLLSATRAAQDAVAIDYFAKKGAKRLAVIKQDNDLGVSAKQALDAQMPKHPDMQVVADETTATGSTEVSSAVNKVVAAQPDAVLLAEDNTSTALILKQLRAQGFTGMVFADQGAGGTGGPSTVGPAGEAAEGFLGGMQADTVSTNNPAVEHWRELAKKSGKPQAESGFSLQTYSFVQAFAELVKRMGDDVSYANFQKTAEGLKSEPIKLGSIPDIECGPLPDGHTCARQAGIAKYTGGKWVVEQGFMAPI</sequence>
<dbReference type="InterPro" id="IPR051010">
    <property type="entry name" value="BCAA_transport"/>
</dbReference>
<dbReference type="PANTHER" id="PTHR30483:SF6">
    <property type="entry name" value="PERIPLASMIC BINDING PROTEIN OF ABC TRANSPORTER FOR NATURAL AMINO ACIDS"/>
    <property type="match status" value="1"/>
</dbReference>
<dbReference type="InterPro" id="IPR028081">
    <property type="entry name" value="Leu-bd"/>
</dbReference>
<dbReference type="CDD" id="cd06343">
    <property type="entry name" value="PBP1_ABC_ligand_binding-like"/>
    <property type="match status" value="1"/>
</dbReference>
<reference evidence="8" key="1">
    <citation type="journal article" date="2019" name="Int. J. Syst. Evol. Microbiol.">
        <title>The Global Catalogue of Microorganisms (GCM) 10K type strain sequencing project: providing services to taxonomists for standard genome sequencing and annotation.</title>
        <authorList>
            <consortium name="The Broad Institute Genomics Platform"/>
            <consortium name="The Broad Institute Genome Sequencing Center for Infectious Disease"/>
            <person name="Wu L."/>
            <person name="Ma J."/>
        </authorList>
    </citation>
    <scope>NUCLEOTIDE SEQUENCE [LARGE SCALE GENOMIC DNA]</scope>
    <source>
        <strain evidence="8">CCUG 49018</strain>
    </source>
</reference>
<evidence type="ECO:0000259" key="6">
    <source>
        <dbReference type="Pfam" id="PF13458"/>
    </source>
</evidence>
<evidence type="ECO:0000256" key="2">
    <source>
        <dbReference type="ARBA" id="ARBA00022448"/>
    </source>
</evidence>
<dbReference type="PROSITE" id="PS51257">
    <property type="entry name" value="PROKAR_LIPOPROTEIN"/>
    <property type="match status" value="1"/>
</dbReference>
<dbReference type="PANTHER" id="PTHR30483">
    <property type="entry name" value="LEUCINE-SPECIFIC-BINDING PROTEIN"/>
    <property type="match status" value="1"/>
</dbReference>
<dbReference type="SUPFAM" id="SSF53822">
    <property type="entry name" value="Periplasmic binding protein-like I"/>
    <property type="match status" value="1"/>
</dbReference>
<feature type="chain" id="PRO_5045536523" evidence="5">
    <location>
        <begin position="21"/>
        <end position="402"/>
    </location>
</feature>
<gene>
    <name evidence="7" type="ORF">ACFQ34_19445</name>
</gene>
<comment type="caution">
    <text evidence="7">The sequence shown here is derived from an EMBL/GenBank/DDBJ whole genome shotgun (WGS) entry which is preliminary data.</text>
</comment>
<keyword evidence="3 5" id="KW-0732">Signal</keyword>
<feature type="domain" description="Leucine-binding protein" evidence="6">
    <location>
        <begin position="43"/>
        <end position="355"/>
    </location>
</feature>
<accession>A0ABW3VLF2</accession>
<name>A0ABW3VLF2_9PSEU</name>
<dbReference type="EMBL" id="JBHTMB010000164">
    <property type="protein sequence ID" value="MFD1235468.1"/>
    <property type="molecule type" value="Genomic_DNA"/>
</dbReference>
<feature type="signal peptide" evidence="5">
    <location>
        <begin position="1"/>
        <end position="20"/>
    </location>
</feature>
<evidence type="ECO:0000256" key="4">
    <source>
        <dbReference type="ARBA" id="ARBA00022970"/>
    </source>
</evidence>
<proteinExistence type="inferred from homology"/>
<dbReference type="InterPro" id="IPR028082">
    <property type="entry name" value="Peripla_BP_I"/>
</dbReference>
<comment type="similarity">
    <text evidence="1">Belongs to the leucine-binding protein family.</text>
</comment>
<evidence type="ECO:0000256" key="3">
    <source>
        <dbReference type="ARBA" id="ARBA00022729"/>
    </source>
</evidence>